<dbReference type="AlphaFoldDB" id="A0A857JB19"/>
<accession>A0A857JB19</accession>
<dbReference type="KEGG" id="xyk:GT347_26415"/>
<reference evidence="3 4" key="1">
    <citation type="submission" date="2020-01" db="EMBL/GenBank/DDBJ databases">
        <title>Genome sequencing of strain KACC 21265.</title>
        <authorList>
            <person name="Heo J."/>
            <person name="Kim S.-J."/>
            <person name="Kim J.-S."/>
            <person name="Hong S.-B."/>
            <person name="Kwon S.-W."/>
        </authorList>
    </citation>
    <scope>NUCLEOTIDE SEQUENCE [LARGE SCALE GENOMIC DNA]</scope>
    <source>
        <strain evidence="3 4">KACC 21265</strain>
    </source>
</reference>
<keyword evidence="2" id="KW-0732">Signal</keyword>
<feature type="region of interest" description="Disordered" evidence="1">
    <location>
        <begin position="20"/>
        <end position="96"/>
    </location>
</feature>
<keyword evidence="4" id="KW-1185">Reference proteome</keyword>
<evidence type="ECO:0000313" key="3">
    <source>
        <dbReference type="EMBL" id="QHJ01211.1"/>
    </source>
</evidence>
<dbReference type="EMBL" id="CP047650">
    <property type="protein sequence ID" value="QHJ01211.1"/>
    <property type="molecule type" value="Genomic_DNA"/>
</dbReference>
<proteinExistence type="predicted"/>
<dbReference type="RefSeq" id="WP_160555019.1">
    <property type="nucleotide sequence ID" value="NZ_CP047650.1"/>
</dbReference>
<feature type="compositionally biased region" description="Basic and acidic residues" evidence="1">
    <location>
        <begin position="63"/>
        <end position="74"/>
    </location>
</feature>
<sequence length="96" mass="9436">MKKFTFAIAAAALLASQAFAQSAPGPADGSSKTPQLPAGSAAKPGGVGDGNAMGAAKPASPSKAERKAAGQERRAKMKAANKGGEIPAPSVQPKSY</sequence>
<organism evidence="3 4">
    <name type="scientific">Xylophilus rhododendri</name>
    <dbReference type="NCBI Taxonomy" id="2697032"/>
    <lineage>
        <taxon>Bacteria</taxon>
        <taxon>Pseudomonadati</taxon>
        <taxon>Pseudomonadota</taxon>
        <taxon>Betaproteobacteria</taxon>
        <taxon>Burkholderiales</taxon>
        <taxon>Xylophilus</taxon>
    </lineage>
</organism>
<evidence type="ECO:0000313" key="4">
    <source>
        <dbReference type="Proteomes" id="UP000464787"/>
    </source>
</evidence>
<feature type="signal peptide" evidence="2">
    <location>
        <begin position="1"/>
        <end position="20"/>
    </location>
</feature>
<gene>
    <name evidence="3" type="ORF">GT347_26415</name>
</gene>
<protein>
    <submittedName>
        <fullName evidence="3">Uncharacterized protein</fullName>
    </submittedName>
</protein>
<feature type="chain" id="PRO_5032713786" evidence="2">
    <location>
        <begin position="21"/>
        <end position="96"/>
    </location>
</feature>
<evidence type="ECO:0000256" key="1">
    <source>
        <dbReference type="SAM" id="MobiDB-lite"/>
    </source>
</evidence>
<dbReference type="Proteomes" id="UP000464787">
    <property type="component" value="Chromosome"/>
</dbReference>
<name>A0A857JB19_9BURK</name>
<evidence type="ECO:0000256" key="2">
    <source>
        <dbReference type="SAM" id="SignalP"/>
    </source>
</evidence>